<evidence type="ECO:0000259" key="2">
    <source>
        <dbReference type="Pfam" id="PF20151"/>
    </source>
</evidence>
<evidence type="ECO:0000313" key="3">
    <source>
        <dbReference type="EMBL" id="KAF4610326.1"/>
    </source>
</evidence>
<comment type="caution">
    <text evidence="3">The sequence shown here is derived from an EMBL/GenBank/DDBJ whole genome shotgun (WGS) entry which is preliminary data.</text>
</comment>
<sequence>MTVDNSSDHKSSKSLWAATAVTALVAQVWDTLINFTDEVEYLWRGKFNRIKALYFVMRYMMLIAHIMSQILSHHLRQIKSPSRLCPVIFMYKTIVPSMSLMMVEIILLIRVYALFNQSKRAKYFLLSIFFISATLEMTGLALVVASHTEATDCVVVKPNHTYMTIYAVGAGTSQSVILSGTIFKYVTRRKSGWTRTPLTSLMLREGIWAFFGVIALVLVSMLYEAHRIRLSQSELPDFSEAGLAWYIAFLSMAGSRLILNMRKVFVTNHLQHQSSEESESSDSICLTSIMD</sequence>
<feature type="transmembrane region" description="Helical" evidence="1">
    <location>
        <begin position="206"/>
        <end position="223"/>
    </location>
</feature>
<dbReference type="InterPro" id="IPR045340">
    <property type="entry name" value="DUF6533"/>
</dbReference>
<dbReference type="EMBL" id="JAACJL010000059">
    <property type="protein sequence ID" value="KAF4610326.1"/>
    <property type="molecule type" value="Genomic_DNA"/>
</dbReference>
<keyword evidence="1" id="KW-0812">Transmembrane</keyword>
<organism evidence="3 4">
    <name type="scientific">Agrocybe pediades</name>
    <dbReference type="NCBI Taxonomy" id="84607"/>
    <lineage>
        <taxon>Eukaryota</taxon>
        <taxon>Fungi</taxon>
        <taxon>Dikarya</taxon>
        <taxon>Basidiomycota</taxon>
        <taxon>Agaricomycotina</taxon>
        <taxon>Agaricomycetes</taxon>
        <taxon>Agaricomycetidae</taxon>
        <taxon>Agaricales</taxon>
        <taxon>Agaricineae</taxon>
        <taxon>Strophariaceae</taxon>
        <taxon>Agrocybe</taxon>
    </lineage>
</organism>
<keyword evidence="4" id="KW-1185">Reference proteome</keyword>
<name>A0A8H4QGK0_9AGAR</name>
<evidence type="ECO:0000256" key="1">
    <source>
        <dbReference type="SAM" id="Phobius"/>
    </source>
</evidence>
<keyword evidence="1" id="KW-1133">Transmembrane helix</keyword>
<feature type="transmembrane region" description="Helical" evidence="1">
    <location>
        <begin position="91"/>
        <end position="111"/>
    </location>
</feature>
<feature type="transmembrane region" description="Helical" evidence="1">
    <location>
        <begin position="123"/>
        <end position="145"/>
    </location>
</feature>
<feature type="transmembrane region" description="Helical" evidence="1">
    <location>
        <begin position="52"/>
        <end position="71"/>
    </location>
</feature>
<reference evidence="3 4" key="1">
    <citation type="submission" date="2019-12" db="EMBL/GenBank/DDBJ databases">
        <authorList>
            <person name="Floudas D."/>
            <person name="Bentzer J."/>
            <person name="Ahren D."/>
            <person name="Johansson T."/>
            <person name="Persson P."/>
            <person name="Tunlid A."/>
        </authorList>
    </citation>
    <scope>NUCLEOTIDE SEQUENCE [LARGE SCALE GENOMIC DNA]</scope>
    <source>
        <strain evidence="3 4">CBS 102.39</strain>
    </source>
</reference>
<protein>
    <recommendedName>
        <fullName evidence="2">DUF6533 domain-containing protein</fullName>
    </recommendedName>
</protein>
<dbReference type="AlphaFoldDB" id="A0A8H4QGK0"/>
<dbReference type="Pfam" id="PF20151">
    <property type="entry name" value="DUF6533"/>
    <property type="match status" value="1"/>
</dbReference>
<keyword evidence="1" id="KW-0472">Membrane</keyword>
<gene>
    <name evidence="3" type="ORF">D9613_010453</name>
</gene>
<proteinExistence type="predicted"/>
<feature type="transmembrane region" description="Helical" evidence="1">
    <location>
        <begin position="243"/>
        <end position="259"/>
    </location>
</feature>
<accession>A0A8H4QGK0</accession>
<feature type="transmembrane region" description="Helical" evidence="1">
    <location>
        <begin position="165"/>
        <end position="186"/>
    </location>
</feature>
<feature type="domain" description="DUF6533" evidence="2">
    <location>
        <begin position="20"/>
        <end position="63"/>
    </location>
</feature>
<evidence type="ECO:0000313" key="4">
    <source>
        <dbReference type="Proteomes" id="UP000521872"/>
    </source>
</evidence>
<feature type="transmembrane region" description="Helical" evidence="1">
    <location>
        <begin position="15"/>
        <end position="32"/>
    </location>
</feature>
<dbReference type="Proteomes" id="UP000521872">
    <property type="component" value="Unassembled WGS sequence"/>
</dbReference>